<keyword evidence="3" id="KW-0560">Oxidoreductase</keyword>
<reference evidence="7 8" key="1">
    <citation type="submission" date="2016-10" db="EMBL/GenBank/DDBJ databases">
        <authorList>
            <person name="Varghese N."/>
            <person name="Submissions S."/>
        </authorList>
    </citation>
    <scope>NUCLEOTIDE SEQUENCE [LARGE SCALE GENOMIC DNA]</scope>
    <source>
        <strain evidence="7 8">LMG 21974</strain>
    </source>
</reference>
<dbReference type="NCBIfam" id="NF008377">
    <property type="entry name" value="PRK11172.1"/>
    <property type="match status" value="1"/>
</dbReference>
<sequence length="267" mass="28921">MTLPAVSLATSHLAPTAVTRCMRMALDVGYRAIDIAQVDGHEVAVTSAIAQSDVIREQLFLTVKLWVDNLSRDRLIPSLRKSLSRLKIDYIDLALIHWPSPKGLVPLAEYMTALREAKDAGLVRSIGVANFTRALMRQAIASIGAESIATNQIELNPYQANRGPVDLMQRHGIAVTAYSPLAKGKVLTDPVVLEIAHRMAITPAQVALAWTLQQDHSAVVTATHKEHLVENFAAHGIILAAKDMAALSGLDRGLRQTNPPGLAPAWD</sequence>
<dbReference type="SUPFAM" id="SSF51430">
    <property type="entry name" value="NAD(P)-linked oxidoreductase"/>
    <property type="match status" value="1"/>
</dbReference>
<evidence type="ECO:0000313" key="8">
    <source>
        <dbReference type="Proteomes" id="UP000183210"/>
    </source>
</evidence>
<organism evidence="7 8">
    <name type="scientific">Pseudomonas lutea</name>
    <dbReference type="NCBI Taxonomy" id="243924"/>
    <lineage>
        <taxon>Bacteria</taxon>
        <taxon>Pseudomonadati</taxon>
        <taxon>Pseudomonadota</taxon>
        <taxon>Gammaproteobacteria</taxon>
        <taxon>Pseudomonadales</taxon>
        <taxon>Pseudomonadaceae</taxon>
        <taxon>Pseudomonas</taxon>
    </lineage>
</organism>
<evidence type="ECO:0000256" key="2">
    <source>
        <dbReference type="ARBA" id="ARBA00022857"/>
    </source>
</evidence>
<evidence type="ECO:0000256" key="5">
    <source>
        <dbReference type="PIRSR" id="PIRSR000097-3"/>
    </source>
</evidence>
<evidence type="ECO:0000256" key="3">
    <source>
        <dbReference type="ARBA" id="ARBA00023002"/>
    </source>
</evidence>
<dbReference type="GO" id="GO:0051596">
    <property type="term" value="P:methylglyoxal catabolic process"/>
    <property type="evidence" value="ECO:0007669"/>
    <property type="project" value="TreeGrafter"/>
</dbReference>
<protein>
    <submittedName>
        <fullName evidence="7">2,5-diketo-D-gluconate reductase B</fullName>
    </submittedName>
</protein>
<name>A0A9X8QJV9_9PSED</name>
<dbReference type="InterPro" id="IPR020471">
    <property type="entry name" value="AKR"/>
</dbReference>
<dbReference type="EMBL" id="FOEV01000007">
    <property type="protein sequence ID" value="SEQ66370.1"/>
    <property type="molecule type" value="Genomic_DNA"/>
</dbReference>
<dbReference type="Pfam" id="PF00248">
    <property type="entry name" value="Aldo_ket_red"/>
    <property type="match status" value="1"/>
</dbReference>
<evidence type="ECO:0000256" key="4">
    <source>
        <dbReference type="PIRSR" id="PIRSR000097-2"/>
    </source>
</evidence>
<comment type="caution">
    <text evidence="7">The sequence shown here is derived from an EMBL/GenBank/DDBJ whole genome shotgun (WGS) entry which is preliminary data.</text>
</comment>
<dbReference type="PRINTS" id="PR00069">
    <property type="entry name" value="ALDKETRDTASE"/>
</dbReference>
<dbReference type="InterPro" id="IPR036812">
    <property type="entry name" value="NAD(P)_OxRdtase_dom_sf"/>
</dbReference>
<dbReference type="GO" id="GO:1990002">
    <property type="term" value="F:methylglyoxal reductase (NADPH) (acetol producing) activity"/>
    <property type="evidence" value="ECO:0007669"/>
    <property type="project" value="TreeGrafter"/>
</dbReference>
<keyword evidence="2" id="KW-0521">NADP</keyword>
<evidence type="ECO:0000259" key="6">
    <source>
        <dbReference type="Pfam" id="PF00248"/>
    </source>
</evidence>
<comment type="similarity">
    <text evidence="1">Belongs to the aldo/keto reductase family.</text>
</comment>
<dbReference type="InterPro" id="IPR023210">
    <property type="entry name" value="NADP_OxRdtase_dom"/>
</dbReference>
<dbReference type="PANTHER" id="PTHR43827:SF3">
    <property type="entry name" value="NADP-DEPENDENT OXIDOREDUCTASE DOMAIN-CONTAINING PROTEIN"/>
    <property type="match status" value="1"/>
</dbReference>
<feature type="site" description="Lowers pKa of active site Tyr" evidence="5">
    <location>
        <position position="64"/>
    </location>
</feature>
<dbReference type="RefSeq" id="WP_074825985.1">
    <property type="nucleotide sequence ID" value="NZ_FOEV01000007.1"/>
</dbReference>
<gene>
    <name evidence="7" type="ORF">SAMN05216409_107223</name>
</gene>
<dbReference type="PIRSF" id="PIRSF000097">
    <property type="entry name" value="AKR"/>
    <property type="match status" value="1"/>
</dbReference>
<feature type="binding site" evidence="4">
    <location>
        <position position="97"/>
    </location>
    <ligand>
        <name>substrate</name>
    </ligand>
</feature>
<proteinExistence type="inferred from homology"/>
<dbReference type="PANTHER" id="PTHR43827">
    <property type="entry name" value="2,5-DIKETO-D-GLUCONIC ACID REDUCTASE"/>
    <property type="match status" value="1"/>
</dbReference>
<dbReference type="AlphaFoldDB" id="A0A9X8QJV9"/>
<accession>A0A9X8QJV9</accession>
<evidence type="ECO:0000313" key="7">
    <source>
        <dbReference type="EMBL" id="SEQ66370.1"/>
    </source>
</evidence>
<feature type="domain" description="NADP-dependent oxidoreductase" evidence="6">
    <location>
        <begin position="14"/>
        <end position="250"/>
    </location>
</feature>
<dbReference type="Proteomes" id="UP000183210">
    <property type="component" value="Unassembled WGS sequence"/>
</dbReference>
<dbReference type="GeneID" id="300267807"/>
<dbReference type="Gene3D" id="3.20.20.100">
    <property type="entry name" value="NADP-dependent oxidoreductase domain"/>
    <property type="match status" value="1"/>
</dbReference>
<evidence type="ECO:0000256" key="1">
    <source>
        <dbReference type="ARBA" id="ARBA00007905"/>
    </source>
</evidence>